<dbReference type="SUPFAM" id="SSF55666">
    <property type="entry name" value="Ribonuclease PH domain 2-like"/>
    <property type="match status" value="1"/>
</dbReference>
<dbReference type="GO" id="GO:0034475">
    <property type="term" value="P:U4 snRNA 3'-end processing"/>
    <property type="evidence" value="ECO:0007669"/>
    <property type="project" value="TreeGrafter"/>
</dbReference>
<dbReference type="GO" id="GO:0006364">
    <property type="term" value="P:rRNA processing"/>
    <property type="evidence" value="ECO:0007669"/>
    <property type="project" value="UniProtKB-KW"/>
</dbReference>
<evidence type="ECO:0000256" key="4">
    <source>
        <dbReference type="ARBA" id="ARBA00022835"/>
    </source>
</evidence>
<evidence type="ECO:0000256" key="1">
    <source>
        <dbReference type="ARBA" id="ARBA00004123"/>
    </source>
</evidence>
<dbReference type="InterPro" id="IPR050080">
    <property type="entry name" value="RNase_PH"/>
</dbReference>
<dbReference type="InterPro" id="IPR036345">
    <property type="entry name" value="ExoRNase_PH_dom2_sf"/>
</dbReference>
<dbReference type="SUPFAM" id="SSF54211">
    <property type="entry name" value="Ribosomal protein S5 domain 2-like"/>
    <property type="match status" value="1"/>
</dbReference>
<dbReference type="GO" id="GO:0071051">
    <property type="term" value="P:poly(A)-dependent snoRNA 3'-end processing"/>
    <property type="evidence" value="ECO:0007669"/>
    <property type="project" value="TreeGrafter"/>
</dbReference>
<dbReference type="Proteomes" id="UP001161757">
    <property type="component" value="Unassembled WGS sequence"/>
</dbReference>
<accession>A0AAN6IWG4</accession>
<dbReference type="GO" id="GO:0003723">
    <property type="term" value="F:RNA binding"/>
    <property type="evidence" value="ECO:0007669"/>
    <property type="project" value="TreeGrafter"/>
</dbReference>
<reference evidence="8" key="1">
    <citation type="submission" date="2023-01" db="EMBL/GenBank/DDBJ databases">
        <title>Exophiala dermititidis isolated from Cystic Fibrosis Patient.</title>
        <authorList>
            <person name="Kurbessoian T."/>
            <person name="Crocker A."/>
            <person name="Murante D."/>
            <person name="Hogan D.A."/>
            <person name="Stajich J.E."/>
        </authorList>
    </citation>
    <scope>NUCLEOTIDE SEQUENCE</scope>
    <source>
        <strain evidence="8">Ex8</strain>
    </source>
</reference>
<evidence type="ECO:0000259" key="7">
    <source>
        <dbReference type="Pfam" id="PF01138"/>
    </source>
</evidence>
<dbReference type="AlphaFoldDB" id="A0AAN6IWG4"/>
<dbReference type="GO" id="GO:0005730">
    <property type="term" value="C:nucleolus"/>
    <property type="evidence" value="ECO:0007669"/>
    <property type="project" value="TreeGrafter"/>
</dbReference>
<keyword evidence="3" id="KW-0698">rRNA processing</keyword>
<protein>
    <submittedName>
        <fullName evidence="8">Exosome non-catalytic core subunit rrp46</fullName>
    </submittedName>
</protein>
<evidence type="ECO:0000256" key="3">
    <source>
        <dbReference type="ARBA" id="ARBA00022552"/>
    </source>
</evidence>
<evidence type="ECO:0000256" key="6">
    <source>
        <dbReference type="SAM" id="MobiDB-lite"/>
    </source>
</evidence>
<dbReference type="InterPro" id="IPR001247">
    <property type="entry name" value="ExoRNase_PH_dom1"/>
</dbReference>
<comment type="caution">
    <text evidence="8">The sequence shown here is derived from an EMBL/GenBank/DDBJ whole genome shotgun (WGS) entry which is preliminary data.</text>
</comment>
<evidence type="ECO:0000313" key="8">
    <source>
        <dbReference type="EMBL" id="KAJ8993675.1"/>
    </source>
</evidence>
<dbReference type="GO" id="GO:0071028">
    <property type="term" value="P:nuclear mRNA surveillance"/>
    <property type="evidence" value="ECO:0007669"/>
    <property type="project" value="TreeGrafter"/>
</dbReference>
<dbReference type="Pfam" id="PF01138">
    <property type="entry name" value="RNase_PH"/>
    <property type="match status" value="1"/>
</dbReference>
<dbReference type="GO" id="GO:0000177">
    <property type="term" value="C:cytoplasmic exosome (RNase complex)"/>
    <property type="evidence" value="ECO:0007669"/>
    <property type="project" value="TreeGrafter"/>
</dbReference>
<dbReference type="PANTHER" id="PTHR11953:SF1">
    <property type="entry name" value="EXOSOME COMPLEX COMPONENT RRP46"/>
    <property type="match status" value="1"/>
</dbReference>
<keyword evidence="5" id="KW-0539">Nucleus</keyword>
<dbReference type="InterPro" id="IPR020568">
    <property type="entry name" value="Ribosomal_Su5_D2-typ_SF"/>
</dbReference>
<dbReference type="Gene3D" id="3.30.230.70">
    <property type="entry name" value="GHMP Kinase, N-terminal domain"/>
    <property type="match status" value="1"/>
</dbReference>
<comment type="subcellular location">
    <subcellularLocation>
        <location evidence="1">Nucleus</location>
    </subcellularLocation>
</comment>
<organism evidence="8 9">
    <name type="scientific">Exophiala dermatitidis</name>
    <name type="common">Black yeast-like fungus</name>
    <name type="synonym">Wangiella dermatitidis</name>
    <dbReference type="NCBI Taxonomy" id="5970"/>
    <lineage>
        <taxon>Eukaryota</taxon>
        <taxon>Fungi</taxon>
        <taxon>Dikarya</taxon>
        <taxon>Ascomycota</taxon>
        <taxon>Pezizomycotina</taxon>
        <taxon>Eurotiomycetes</taxon>
        <taxon>Chaetothyriomycetidae</taxon>
        <taxon>Chaetothyriales</taxon>
        <taxon>Herpotrichiellaceae</taxon>
        <taxon>Exophiala</taxon>
    </lineage>
</organism>
<sequence length="271" mass="28825">MEGPKAILHTLVSADGSATYTANNGQTIVAGVNYPVEVPYRSDEIPESTFIDVNLRPHNGVGMVKERHVEDLIMRTLQTIVLGDLTPRTMLQITLQVVSVESDESLPGGVKGGGQGETYLDMLASALNASVLGCLDAGVQMKAVAGAALVGIDQEGRLVVGPGVVQRKKCTSLHVFAFTSDGKTVLMESEGQFTLSQWRHAEQVARTAVLGNVNKIVTSAVNNKQNDDGDVAMNGTNTTTTENSNSATSVLDVIRKALEARVIKDEGHRPE</sequence>
<feature type="compositionally biased region" description="Low complexity" evidence="6">
    <location>
        <begin position="236"/>
        <end position="245"/>
    </location>
</feature>
<dbReference type="GO" id="GO:0016075">
    <property type="term" value="P:rRNA catabolic process"/>
    <property type="evidence" value="ECO:0007669"/>
    <property type="project" value="TreeGrafter"/>
</dbReference>
<evidence type="ECO:0000256" key="2">
    <source>
        <dbReference type="ARBA" id="ARBA00006678"/>
    </source>
</evidence>
<feature type="domain" description="Exoribonuclease phosphorolytic" evidence="7">
    <location>
        <begin position="10"/>
        <end position="139"/>
    </location>
</feature>
<keyword evidence="4" id="KW-0271">Exosome</keyword>
<evidence type="ECO:0000313" key="9">
    <source>
        <dbReference type="Proteomes" id="UP001161757"/>
    </source>
</evidence>
<dbReference type="InterPro" id="IPR027408">
    <property type="entry name" value="PNPase/RNase_PH_dom_sf"/>
</dbReference>
<dbReference type="EMBL" id="JAJGCB010000003">
    <property type="protein sequence ID" value="KAJ8993675.1"/>
    <property type="molecule type" value="Genomic_DNA"/>
</dbReference>
<gene>
    <name evidence="8" type="primary">RRP46</name>
    <name evidence="8" type="ORF">HRR80_002182</name>
</gene>
<comment type="similarity">
    <text evidence="2">Belongs to the RNase PH family.</text>
</comment>
<evidence type="ECO:0000256" key="5">
    <source>
        <dbReference type="ARBA" id="ARBA00023242"/>
    </source>
</evidence>
<name>A0AAN6IWG4_EXODE</name>
<proteinExistence type="inferred from homology"/>
<dbReference type="PANTHER" id="PTHR11953">
    <property type="entry name" value="EXOSOME COMPLEX COMPONENT"/>
    <property type="match status" value="1"/>
</dbReference>
<dbReference type="GO" id="GO:0000176">
    <property type="term" value="C:nuclear exosome (RNase complex)"/>
    <property type="evidence" value="ECO:0007669"/>
    <property type="project" value="TreeGrafter"/>
</dbReference>
<feature type="region of interest" description="Disordered" evidence="6">
    <location>
        <begin position="225"/>
        <end position="245"/>
    </location>
</feature>